<dbReference type="InterPro" id="IPR023398">
    <property type="entry name" value="TIF_eIF4e-like"/>
</dbReference>
<evidence type="ECO:0000256" key="1">
    <source>
        <dbReference type="ARBA" id="ARBA00009860"/>
    </source>
</evidence>
<comment type="similarity">
    <text evidence="1 6">Belongs to the eukaryotic initiation factor 4E family.</text>
</comment>
<dbReference type="GO" id="GO:0003743">
    <property type="term" value="F:translation initiation factor activity"/>
    <property type="evidence" value="ECO:0007669"/>
    <property type="project" value="UniProtKB-KW"/>
</dbReference>
<organism evidence="7 8">
    <name type="scientific">Effrenium voratum</name>
    <dbReference type="NCBI Taxonomy" id="2562239"/>
    <lineage>
        <taxon>Eukaryota</taxon>
        <taxon>Sar</taxon>
        <taxon>Alveolata</taxon>
        <taxon>Dinophyceae</taxon>
        <taxon>Suessiales</taxon>
        <taxon>Symbiodiniaceae</taxon>
        <taxon>Effrenium</taxon>
    </lineage>
</organism>
<comment type="caution">
    <text evidence="7">The sequence shown here is derived from an EMBL/GenBank/DDBJ whole genome shotgun (WGS) entry which is preliminary data.</text>
</comment>
<dbReference type="AlphaFoldDB" id="A0AA36J5W3"/>
<keyword evidence="4 6" id="KW-0694">RNA-binding</keyword>
<reference evidence="7" key="1">
    <citation type="submission" date="2023-08" db="EMBL/GenBank/DDBJ databases">
        <authorList>
            <person name="Chen Y."/>
            <person name="Shah S."/>
            <person name="Dougan E. K."/>
            <person name="Thang M."/>
            <person name="Chan C."/>
        </authorList>
    </citation>
    <scope>NUCLEOTIDE SEQUENCE</scope>
</reference>
<dbReference type="GO" id="GO:0016281">
    <property type="term" value="C:eukaryotic translation initiation factor 4F complex"/>
    <property type="evidence" value="ECO:0007669"/>
    <property type="project" value="TreeGrafter"/>
</dbReference>
<gene>
    <name evidence="7" type="ORF">EVOR1521_LOCUS23181</name>
</gene>
<evidence type="ECO:0000256" key="2">
    <source>
        <dbReference type="ARBA" id="ARBA00022540"/>
    </source>
</evidence>
<evidence type="ECO:0000313" key="7">
    <source>
        <dbReference type="EMBL" id="CAJ1399689.1"/>
    </source>
</evidence>
<dbReference type="EMBL" id="CAUJNA010003344">
    <property type="protein sequence ID" value="CAJ1399689.1"/>
    <property type="molecule type" value="Genomic_DNA"/>
</dbReference>
<keyword evidence="8" id="KW-1185">Reference proteome</keyword>
<keyword evidence="3" id="KW-0810">Translation regulation</keyword>
<dbReference type="Proteomes" id="UP001178507">
    <property type="component" value="Unassembled WGS sequence"/>
</dbReference>
<evidence type="ECO:0000256" key="3">
    <source>
        <dbReference type="ARBA" id="ARBA00022845"/>
    </source>
</evidence>
<dbReference type="SUPFAM" id="SSF55418">
    <property type="entry name" value="eIF4e-like"/>
    <property type="match status" value="1"/>
</dbReference>
<dbReference type="GO" id="GO:0006417">
    <property type="term" value="P:regulation of translation"/>
    <property type="evidence" value="ECO:0007669"/>
    <property type="project" value="UniProtKB-KW"/>
</dbReference>
<sequence>MVFLSFNSAITAPDDVELHEDGGVLEELPLRHTWVVWQQLASSGKSVPYDQSTKQLAVVQSVEDFWQTWECLPQPSDLLTRRMAEKTAEDCYHTVDALMIFRQGVLPQWEDAANADGGHLQFHFKASLGGAQIDEYWNNLVLGTIGGTLEPDLITGLRLVDKVTGPKAGVPSTVRMEVWFGAGDNEVVAALRRNVERCLATRTLEGRLGVVPKAEVKSHKLTRHQ</sequence>
<evidence type="ECO:0008006" key="9">
    <source>
        <dbReference type="Google" id="ProtNLM"/>
    </source>
</evidence>
<dbReference type="PANTHER" id="PTHR11960">
    <property type="entry name" value="EUKARYOTIC TRANSLATION INITIATION FACTOR 4E RELATED"/>
    <property type="match status" value="1"/>
</dbReference>
<dbReference type="InterPro" id="IPR001040">
    <property type="entry name" value="TIF_eIF_4E"/>
</dbReference>
<evidence type="ECO:0000256" key="6">
    <source>
        <dbReference type="RuleBase" id="RU004374"/>
    </source>
</evidence>
<dbReference type="Gene3D" id="3.30.760.10">
    <property type="entry name" value="RNA Cap, Translation Initiation Factor Eif4e"/>
    <property type="match status" value="1"/>
</dbReference>
<dbReference type="GO" id="GO:0000340">
    <property type="term" value="F:RNA 7-methylguanosine cap binding"/>
    <property type="evidence" value="ECO:0007669"/>
    <property type="project" value="TreeGrafter"/>
</dbReference>
<evidence type="ECO:0000256" key="5">
    <source>
        <dbReference type="ARBA" id="ARBA00022917"/>
    </source>
</evidence>
<evidence type="ECO:0000313" key="8">
    <source>
        <dbReference type="Proteomes" id="UP001178507"/>
    </source>
</evidence>
<dbReference type="Pfam" id="PF01652">
    <property type="entry name" value="IF4E"/>
    <property type="match status" value="1"/>
</dbReference>
<keyword evidence="2 6" id="KW-0396">Initiation factor</keyword>
<dbReference type="PANTHER" id="PTHR11960:SF8">
    <property type="entry name" value="EUKARYOTIC TRANSLATION INITIATION FACTOR 4E1-RELATED"/>
    <property type="match status" value="1"/>
</dbReference>
<accession>A0AA36J5W3</accession>
<name>A0AA36J5W3_9DINO</name>
<proteinExistence type="inferred from homology"/>
<keyword evidence="5 6" id="KW-0648">Protein biosynthesis</keyword>
<protein>
    <recommendedName>
        <fullName evidence="9">Eukaryotic translation initiation factor 4E</fullName>
    </recommendedName>
</protein>
<evidence type="ECO:0000256" key="4">
    <source>
        <dbReference type="ARBA" id="ARBA00022884"/>
    </source>
</evidence>